<feature type="region of interest" description="Disordered" evidence="2">
    <location>
        <begin position="1"/>
        <end position="33"/>
    </location>
</feature>
<feature type="coiled-coil region" evidence="1">
    <location>
        <begin position="41"/>
        <end position="103"/>
    </location>
</feature>
<keyword evidence="1" id="KW-0175">Coiled coil</keyword>
<evidence type="ECO:0000313" key="3">
    <source>
        <dbReference type="EMBL" id="CAD8069685.1"/>
    </source>
</evidence>
<dbReference type="Proteomes" id="UP000688137">
    <property type="component" value="Unassembled WGS sequence"/>
</dbReference>
<evidence type="ECO:0000256" key="2">
    <source>
        <dbReference type="SAM" id="MobiDB-lite"/>
    </source>
</evidence>
<keyword evidence="4" id="KW-1185">Reference proteome</keyword>
<gene>
    <name evidence="3" type="ORF">PPRIM_AZ9-3.1.T0440155</name>
</gene>
<dbReference type="GO" id="GO:0036064">
    <property type="term" value="C:ciliary basal body"/>
    <property type="evidence" value="ECO:0007669"/>
    <property type="project" value="TreeGrafter"/>
</dbReference>
<organism evidence="3 4">
    <name type="scientific">Paramecium primaurelia</name>
    <dbReference type="NCBI Taxonomy" id="5886"/>
    <lineage>
        <taxon>Eukaryota</taxon>
        <taxon>Sar</taxon>
        <taxon>Alveolata</taxon>
        <taxon>Ciliophora</taxon>
        <taxon>Intramacronucleata</taxon>
        <taxon>Oligohymenophorea</taxon>
        <taxon>Peniculida</taxon>
        <taxon>Parameciidae</taxon>
        <taxon>Paramecium</taxon>
    </lineage>
</organism>
<feature type="compositionally biased region" description="Polar residues" evidence="2">
    <location>
        <begin position="1"/>
        <end position="17"/>
    </location>
</feature>
<dbReference type="EMBL" id="CAJJDM010000044">
    <property type="protein sequence ID" value="CAD8069685.1"/>
    <property type="molecule type" value="Genomic_DNA"/>
</dbReference>
<comment type="caution">
    <text evidence="3">The sequence shown here is derived from an EMBL/GenBank/DDBJ whole genome shotgun (WGS) entry which is preliminary data.</text>
</comment>
<dbReference type="OMA" id="EYDRTIH"/>
<dbReference type="PANTHER" id="PTHR28661">
    <property type="entry name" value="SJOEGREN SYNDROME NUCLEAR AUTOANTIGEN 1"/>
    <property type="match status" value="1"/>
</dbReference>
<name>A0A8S1LUJ2_PARPR</name>
<evidence type="ECO:0000256" key="1">
    <source>
        <dbReference type="SAM" id="Coils"/>
    </source>
</evidence>
<sequence length="131" mass="15040">MFTQPSGAKSSAQSTPYKTKYHHPEQEETISEDESQINNILKALKQQYLILDNTLNEKEEEKSQILEDLQILNQRLQQLNKSIAIKRQKYEKCDRTLKEAESAFATIADSTKSLLQIVKSNIGDISKKQKN</sequence>
<evidence type="ECO:0000313" key="4">
    <source>
        <dbReference type="Proteomes" id="UP000688137"/>
    </source>
</evidence>
<accession>A0A8S1LUJ2</accession>
<proteinExistence type="predicted"/>
<dbReference type="AlphaFoldDB" id="A0A8S1LUJ2"/>
<dbReference type="PANTHER" id="PTHR28661:SF1">
    <property type="entry name" value="MICROTUBULE NUCLEATION FACTOR SSNA1"/>
    <property type="match status" value="1"/>
</dbReference>
<reference evidence="3" key="1">
    <citation type="submission" date="2021-01" db="EMBL/GenBank/DDBJ databases">
        <authorList>
            <consortium name="Genoscope - CEA"/>
            <person name="William W."/>
        </authorList>
    </citation>
    <scope>NUCLEOTIDE SEQUENCE</scope>
</reference>
<protein>
    <submittedName>
        <fullName evidence="3">Uncharacterized protein</fullName>
    </submittedName>
</protein>
<dbReference type="InterPro" id="IPR033362">
    <property type="entry name" value="SSNA1_fam"/>
</dbReference>